<dbReference type="OrthoDB" id="2865258at2759"/>
<dbReference type="Gene3D" id="3.40.50.1000">
    <property type="entry name" value="HAD superfamily/HAD-like"/>
    <property type="match status" value="2"/>
</dbReference>
<dbReference type="EC" id="3.1.3.-" evidence="1"/>
<evidence type="ECO:0000313" key="2">
    <source>
        <dbReference type="Proteomes" id="UP000675881"/>
    </source>
</evidence>
<dbReference type="SFLD" id="SFLDG01131">
    <property type="entry name" value="C1.5.2:_MDP_Like"/>
    <property type="match status" value="2"/>
</dbReference>
<dbReference type="Pfam" id="PF12689">
    <property type="entry name" value="Acid_PPase"/>
    <property type="match status" value="2"/>
</dbReference>
<dbReference type="InterPro" id="IPR010036">
    <property type="entry name" value="MDP_1_eu_arc"/>
</dbReference>
<dbReference type="AlphaFoldDB" id="A0A7R8D2L7"/>
<dbReference type="GO" id="GO:0003993">
    <property type="term" value="F:acid phosphatase activity"/>
    <property type="evidence" value="ECO:0007669"/>
    <property type="project" value="TreeGrafter"/>
</dbReference>
<dbReference type="InterPro" id="IPR036412">
    <property type="entry name" value="HAD-like_sf"/>
</dbReference>
<name>A0A7R8D2L7_LEPSM</name>
<dbReference type="NCBIfam" id="TIGR01681">
    <property type="entry name" value="HAD-SF-IIIC"/>
    <property type="match status" value="2"/>
</dbReference>
<dbReference type="SFLD" id="SFLDS00003">
    <property type="entry name" value="Haloacid_Dehalogenase"/>
    <property type="match status" value="2"/>
</dbReference>
<dbReference type="SUPFAM" id="SSF56784">
    <property type="entry name" value="HAD-like"/>
    <property type="match status" value="2"/>
</dbReference>
<keyword evidence="1" id="KW-0378">Hydrolase</keyword>
<proteinExistence type="predicted"/>
<dbReference type="InterPro" id="IPR010033">
    <property type="entry name" value="HAD_SF_ppase_IIIC"/>
</dbReference>
<dbReference type="EC" id="3.1.3.48" evidence="1"/>
<dbReference type="Proteomes" id="UP000675881">
    <property type="component" value="Chromosome 7"/>
</dbReference>
<keyword evidence="2" id="KW-1185">Reference proteome</keyword>
<sequence>MNLSLKLNSRALLLPFRLQHQLKLHTKLFNMSSCPKVFTFDLDGCVWEPEMYELWGGGGAPFKTTNDGETLVDKGGNIVHLLGDTRLIMKELKQNPLYKDAQINVASRCDEPSWARECIKKFKIEDGLYLSDVFQNMEIYKGNKTTHLKAIAKHCNVDLKEIIFFDNEVQHCYDVSKIGVTAVHTPNGLTKKLFDEGLSKYPLTSGEIPNNVTIHTSKAPKSVLKQQTNYFSLFNMSACPKVFAFDLDGCVWEPEMYELWGEVVELRDTRLIMKELKQNPLYKDAQINVASRCNEPSWAREIIKKFKIEDGLYLSDVFHNMEIYDGNKTKHLKAIAKHCDVDLEEIIFFDNELQHCYDVSNIGVTAVHTPNGLTKKLFDEGLSKYPLTSGEIVTMVERSGRNDRLSHIFG</sequence>
<evidence type="ECO:0000313" key="1">
    <source>
        <dbReference type="EMBL" id="CAF3006609.1"/>
    </source>
</evidence>
<dbReference type="PANTHER" id="PTHR17901:SF14">
    <property type="entry name" value="MAGNESIUM-DEPENDENT PHOSPHATASE 1"/>
    <property type="match status" value="1"/>
</dbReference>
<reference evidence="1" key="1">
    <citation type="submission" date="2021-02" db="EMBL/GenBank/DDBJ databases">
        <authorList>
            <person name="Bekaert M."/>
        </authorList>
    </citation>
    <scope>NUCLEOTIDE SEQUENCE</scope>
    <source>
        <strain evidence="1">IoA-00</strain>
    </source>
</reference>
<accession>A0A7R8D2L7</accession>
<dbReference type="SFLD" id="SFLDG01129">
    <property type="entry name" value="C1.5:_HAD__Beta-PGM__Phosphata"/>
    <property type="match status" value="2"/>
</dbReference>
<dbReference type="EMBL" id="HG994586">
    <property type="protein sequence ID" value="CAF3006609.1"/>
    <property type="molecule type" value="Genomic_DNA"/>
</dbReference>
<dbReference type="NCBIfam" id="TIGR01685">
    <property type="entry name" value="MDP-1"/>
    <property type="match status" value="2"/>
</dbReference>
<protein>
    <submittedName>
        <fullName evidence="1">MDP1</fullName>
        <ecNumber evidence="1">3.1.3.-</ecNumber>
        <ecNumber evidence="1">3.1.3.48</ecNumber>
    </submittedName>
</protein>
<dbReference type="InterPro" id="IPR023214">
    <property type="entry name" value="HAD_sf"/>
</dbReference>
<dbReference type="PANTHER" id="PTHR17901">
    <property type="entry name" value="MAGNESIUM-DEPENDENT PHOSPHATASE 1 MDP1"/>
    <property type="match status" value="1"/>
</dbReference>
<organism evidence="1 2">
    <name type="scientific">Lepeophtheirus salmonis</name>
    <name type="common">Salmon louse</name>
    <name type="synonym">Caligus salmonis</name>
    <dbReference type="NCBI Taxonomy" id="72036"/>
    <lineage>
        <taxon>Eukaryota</taxon>
        <taxon>Metazoa</taxon>
        <taxon>Ecdysozoa</taxon>
        <taxon>Arthropoda</taxon>
        <taxon>Crustacea</taxon>
        <taxon>Multicrustacea</taxon>
        <taxon>Hexanauplia</taxon>
        <taxon>Copepoda</taxon>
        <taxon>Siphonostomatoida</taxon>
        <taxon>Caligidae</taxon>
        <taxon>Lepeophtheirus</taxon>
    </lineage>
</organism>
<gene>
    <name evidence="1" type="ORF">LSAA_13118</name>
</gene>
<dbReference type="GO" id="GO:0004725">
    <property type="term" value="F:protein tyrosine phosphatase activity"/>
    <property type="evidence" value="ECO:0007669"/>
    <property type="project" value="UniProtKB-EC"/>
</dbReference>